<evidence type="ECO:0000256" key="6">
    <source>
        <dbReference type="ARBA" id="ARBA00023125"/>
    </source>
</evidence>
<keyword evidence="3" id="KW-0227">DNA damage</keyword>
<evidence type="ECO:0000256" key="2">
    <source>
        <dbReference type="ARBA" id="ARBA00022670"/>
    </source>
</evidence>
<evidence type="ECO:0000256" key="1">
    <source>
        <dbReference type="ARBA" id="ARBA00008136"/>
    </source>
</evidence>
<evidence type="ECO:0000313" key="9">
    <source>
        <dbReference type="EMBL" id="MCT2398546.1"/>
    </source>
</evidence>
<organism evidence="9 10">
    <name type="scientific">Novosphingobium mangrovi</name>
    <name type="common">ex Huang et al. 2023</name>
    <dbReference type="NCBI Taxonomy" id="2976432"/>
    <lineage>
        <taxon>Bacteria</taxon>
        <taxon>Pseudomonadati</taxon>
        <taxon>Pseudomonadota</taxon>
        <taxon>Alphaproteobacteria</taxon>
        <taxon>Sphingomonadales</taxon>
        <taxon>Sphingomonadaceae</taxon>
        <taxon>Novosphingobium</taxon>
    </lineage>
</organism>
<dbReference type="Proteomes" id="UP001165583">
    <property type="component" value="Unassembled WGS sequence"/>
</dbReference>
<dbReference type="EC" id="3.4.-.-" evidence="8"/>
<keyword evidence="7" id="KW-0456">Lyase</keyword>
<evidence type="ECO:0000256" key="8">
    <source>
        <dbReference type="RuleBase" id="RU364100"/>
    </source>
</evidence>
<dbReference type="PANTHER" id="PTHR13604">
    <property type="entry name" value="DC12-RELATED"/>
    <property type="match status" value="1"/>
</dbReference>
<dbReference type="PANTHER" id="PTHR13604:SF0">
    <property type="entry name" value="ABASIC SITE PROCESSING PROTEIN HMCES"/>
    <property type="match status" value="1"/>
</dbReference>
<name>A0ABT2I170_9SPHN</name>
<keyword evidence="5" id="KW-0190">Covalent protein-DNA linkage</keyword>
<keyword evidence="10" id="KW-1185">Reference proteome</keyword>
<reference evidence="9" key="1">
    <citation type="submission" date="2022-09" db="EMBL/GenBank/DDBJ databases">
        <title>Novosphingobium sp. Nov., a polycyclic aromatic hydrocarbon-degrading bacterium isolated form mangrove sediments in HongKong.</title>
        <authorList>
            <person name="Hu Z."/>
        </authorList>
    </citation>
    <scope>NUCLEOTIDE SEQUENCE</scope>
    <source>
        <strain evidence="9">HK4-1</strain>
    </source>
</reference>
<dbReference type="SUPFAM" id="SSF143081">
    <property type="entry name" value="BB1717-like"/>
    <property type="match status" value="1"/>
</dbReference>
<evidence type="ECO:0000313" key="10">
    <source>
        <dbReference type="Proteomes" id="UP001165583"/>
    </source>
</evidence>
<proteinExistence type="inferred from homology"/>
<gene>
    <name evidence="9" type="ORF">NZK81_03190</name>
</gene>
<comment type="caution">
    <text evidence="9">The sequence shown here is derived from an EMBL/GenBank/DDBJ whole genome shotgun (WGS) entry which is preliminary data.</text>
</comment>
<dbReference type="EMBL" id="JANZXA010000001">
    <property type="protein sequence ID" value="MCT2398546.1"/>
    <property type="molecule type" value="Genomic_DNA"/>
</dbReference>
<comment type="similarity">
    <text evidence="1 8">Belongs to the SOS response-associated peptidase family.</text>
</comment>
<keyword evidence="6" id="KW-0238">DNA-binding</keyword>
<dbReference type="Gene3D" id="3.90.1680.10">
    <property type="entry name" value="SOS response associated peptidase-like"/>
    <property type="match status" value="1"/>
</dbReference>
<dbReference type="InterPro" id="IPR003738">
    <property type="entry name" value="SRAP"/>
</dbReference>
<keyword evidence="4 8" id="KW-0378">Hydrolase</keyword>
<evidence type="ECO:0000256" key="4">
    <source>
        <dbReference type="ARBA" id="ARBA00022801"/>
    </source>
</evidence>
<evidence type="ECO:0000256" key="7">
    <source>
        <dbReference type="ARBA" id="ARBA00023239"/>
    </source>
</evidence>
<keyword evidence="2 8" id="KW-0645">Protease</keyword>
<evidence type="ECO:0000256" key="5">
    <source>
        <dbReference type="ARBA" id="ARBA00023124"/>
    </source>
</evidence>
<dbReference type="RefSeq" id="WP_260043735.1">
    <property type="nucleotide sequence ID" value="NZ_JANZXA010000001.1"/>
</dbReference>
<evidence type="ECO:0000256" key="3">
    <source>
        <dbReference type="ARBA" id="ARBA00022763"/>
    </source>
</evidence>
<protein>
    <recommendedName>
        <fullName evidence="8">Abasic site processing protein</fullName>
        <ecNumber evidence="8">3.4.-.-</ecNumber>
    </recommendedName>
</protein>
<dbReference type="InterPro" id="IPR036590">
    <property type="entry name" value="SRAP-like"/>
</dbReference>
<accession>A0ABT2I170</accession>
<dbReference type="Pfam" id="PF02586">
    <property type="entry name" value="SRAP"/>
    <property type="match status" value="1"/>
</dbReference>
<sequence length="195" mass="21848">MCNLYRMARAQEEVARLFGARQAGPSNVGELVYPGYSGMVVAGGELRSMAWGFPLTLKGSSRPRPVNNARADKLNSGFWRSSFRERRCLIPMEAFAEAEGPKGRKTRTWLSLPDRSVFTCAGIWRDSAEWGPAYSMVMTDAAKATAEVHDRVPVILSSGDEDRWLNGSPDDALALCRPWTEPITIKRTDERWVHR</sequence>